<evidence type="ECO:0000259" key="1">
    <source>
        <dbReference type="SMART" id="SM00939"/>
    </source>
</evidence>
<evidence type="ECO:0000313" key="2">
    <source>
        <dbReference type="EMBL" id="MDL9978533.1"/>
    </source>
</evidence>
<dbReference type="Proteomes" id="UP001235064">
    <property type="component" value="Unassembled WGS sequence"/>
</dbReference>
<gene>
    <name evidence="2" type="ORF">QSV35_04240</name>
</gene>
<accession>A0ABT7MVQ2</accession>
<proteinExistence type="predicted"/>
<feature type="domain" description="Xaa-Pro dipeptidyl-peptidase C-terminal" evidence="1">
    <location>
        <begin position="1"/>
        <end position="183"/>
    </location>
</feature>
<dbReference type="RefSeq" id="WP_286287032.1">
    <property type="nucleotide sequence ID" value="NZ_JASXSZ010000001.1"/>
</dbReference>
<dbReference type="Pfam" id="PF08530">
    <property type="entry name" value="PepX_C"/>
    <property type="match status" value="1"/>
</dbReference>
<reference evidence="2 3" key="1">
    <citation type="submission" date="2023-06" db="EMBL/GenBank/DDBJ databases">
        <title>Microbacterium sp. nov., isolated from a waste landfill.</title>
        <authorList>
            <person name="Wen W."/>
        </authorList>
    </citation>
    <scope>NUCLEOTIDE SEQUENCE [LARGE SCALE GENOMIC DNA]</scope>
    <source>
        <strain evidence="2 3">ASV49</strain>
    </source>
</reference>
<dbReference type="SUPFAM" id="SSF49785">
    <property type="entry name" value="Galactose-binding domain-like"/>
    <property type="match status" value="1"/>
</dbReference>
<comment type="caution">
    <text evidence="2">The sequence shown here is derived from an EMBL/GenBank/DDBJ whole genome shotgun (WGS) entry which is preliminary data.</text>
</comment>
<dbReference type="InterPro" id="IPR008979">
    <property type="entry name" value="Galactose-bd-like_sf"/>
</dbReference>
<organism evidence="2 3">
    <name type="scientific">Microbacterium candidum</name>
    <dbReference type="NCBI Taxonomy" id="3041922"/>
    <lineage>
        <taxon>Bacteria</taxon>
        <taxon>Bacillati</taxon>
        <taxon>Actinomycetota</taxon>
        <taxon>Actinomycetes</taxon>
        <taxon>Micrococcales</taxon>
        <taxon>Microbacteriaceae</taxon>
        <taxon>Microbacterium</taxon>
    </lineage>
</organism>
<name>A0ABT7MVQ2_9MICO</name>
<keyword evidence="3" id="KW-1185">Reference proteome</keyword>
<protein>
    <submittedName>
        <fullName evidence="2">CocE/NonD family hydrolase C-terminal non-catalytic domain-containing protein</fullName>
    </submittedName>
</protein>
<keyword evidence="2" id="KW-0378">Hydrolase</keyword>
<dbReference type="EMBL" id="JASXSZ010000001">
    <property type="protein sequence ID" value="MDL9978533.1"/>
    <property type="molecule type" value="Genomic_DNA"/>
</dbReference>
<sequence>MLGNAAQGTVSYVNTGRVSESAAVSLADNPNRLLWTTGTTKHEVRISGTPTVDLAVNDSAAVGQVSVMLVDYGTMDRVSASGDGAMNLATSSCWGAASATDDACYIDVTRRIQNSALQILARGWHRLDGAGDHTVTVELAANDVVVPAGHQLGLVITGANNGVIMPDTARNPYTVDLARTTLNLPVSGPMAGFGPGALQVKDTENLAEGTLPTFTAFQIPGR</sequence>
<dbReference type="Gene3D" id="2.60.120.260">
    <property type="entry name" value="Galactose-binding domain-like"/>
    <property type="match status" value="1"/>
</dbReference>
<evidence type="ECO:0000313" key="3">
    <source>
        <dbReference type="Proteomes" id="UP001235064"/>
    </source>
</evidence>
<dbReference type="SMART" id="SM00939">
    <property type="entry name" value="PepX_C"/>
    <property type="match status" value="1"/>
</dbReference>
<dbReference type="InterPro" id="IPR013736">
    <property type="entry name" value="Xaa-Pro_dipept_C"/>
</dbReference>
<dbReference type="GO" id="GO:0016787">
    <property type="term" value="F:hydrolase activity"/>
    <property type="evidence" value="ECO:0007669"/>
    <property type="project" value="UniProtKB-KW"/>
</dbReference>